<dbReference type="RefSeq" id="WP_283712836.1">
    <property type="nucleotide sequence ID" value="NZ_JASJEW010000002.1"/>
</dbReference>
<comment type="caution">
    <text evidence="3">The sequence shown here is derived from an EMBL/GenBank/DDBJ whole genome shotgun (WGS) entry which is preliminary data.</text>
</comment>
<reference evidence="3" key="1">
    <citation type="submission" date="2023-05" db="EMBL/GenBank/DDBJ databases">
        <title>[olsenella] sp. nov., isolated from a pig farm feces dump.</title>
        <authorList>
            <person name="Chang Y.-H."/>
        </authorList>
    </citation>
    <scope>NUCLEOTIDE SEQUENCE</scope>
    <source>
        <strain evidence="3">YH-ols2217</strain>
    </source>
</reference>
<feature type="domain" description="SAF" evidence="2">
    <location>
        <begin position="14"/>
        <end position="90"/>
    </location>
</feature>
<dbReference type="InterPro" id="IPR044144">
    <property type="entry name" value="SAF_UxaA/GarD"/>
</dbReference>
<name>A0ABT6ZLM8_9ACTN</name>
<evidence type="ECO:0000256" key="1">
    <source>
        <dbReference type="ARBA" id="ARBA00023239"/>
    </source>
</evidence>
<dbReference type="InterPro" id="IPR013974">
    <property type="entry name" value="SAF"/>
</dbReference>
<sequence>MSTPRNAVIIDPADTVAVSIQELRAGDMACATLPDGTTEQISITTDVPLFHKFARRPMAEGEAVVKYGAYIATATEPIARGAWVHVHNAASSDAQKQEADRG</sequence>
<evidence type="ECO:0000259" key="2">
    <source>
        <dbReference type="SMART" id="SM00858"/>
    </source>
</evidence>
<keyword evidence="4" id="KW-1185">Reference proteome</keyword>
<dbReference type="EMBL" id="JASJEX010000003">
    <property type="protein sequence ID" value="MDJ1129714.1"/>
    <property type="molecule type" value="Genomic_DNA"/>
</dbReference>
<dbReference type="CDD" id="cd11613">
    <property type="entry name" value="SAF_AH_GD"/>
    <property type="match status" value="1"/>
</dbReference>
<evidence type="ECO:0000313" key="3">
    <source>
        <dbReference type="EMBL" id="MDJ1129714.1"/>
    </source>
</evidence>
<evidence type="ECO:0000313" key="4">
    <source>
        <dbReference type="Proteomes" id="UP001431693"/>
    </source>
</evidence>
<keyword evidence="3" id="KW-0378">Hydrolase</keyword>
<dbReference type="SMART" id="SM00858">
    <property type="entry name" value="SAF"/>
    <property type="match status" value="1"/>
</dbReference>
<accession>A0ABT6ZLM8</accession>
<organism evidence="3 4">
    <name type="scientific">Kribbibacterium absianum</name>
    <dbReference type="NCBI Taxonomy" id="3044210"/>
    <lineage>
        <taxon>Bacteria</taxon>
        <taxon>Bacillati</taxon>
        <taxon>Actinomycetota</taxon>
        <taxon>Coriobacteriia</taxon>
        <taxon>Coriobacteriales</taxon>
        <taxon>Kribbibacteriaceae</taxon>
        <taxon>Kribbibacterium</taxon>
    </lineage>
</organism>
<proteinExistence type="predicted"/>
<protein>
    <submittedName>
        <fullName evidence="3">UxaA family hydrolase</fullName>
    </submittedName>
</protein>
<keyword evidence="1" id="KW-0456">Lyase</keyword>
<gene>
    <name evidence="3" type="ORF">QJ043_06435</name>
</gene>
<dbReference type="Proteomes" id="UP001431693">
    <property type="component" value="Unassembled WGS sequence"/>
</dbReference>
<dbReference type="GO" id="GO:0016787">
    <property type="term" value="F:hydrolase activity"/>
    <property type="evidence" value="ECO:0007669"/>
    <property type="project" value="UniProtKB-KW"/>
</dbReference>
<dbReference type="Gene3D" id="2.30.130.110">
    <property type="match status" value="1"/>
</dbReference>